<feature type="chain" id="PRO_5017590091" evidence="1">
    <location>
        <begin position="18"/>
        <end position="213"/>
    </location>
</feature>
<dbReference type="GeneID" id="38114646"/>
<protein>
    <submittedName>
        <fullName evidence="2">Uncharacterized protein</fullName>
    </submittedName>
</protein>
<keyword evidence="3" id="KW-1185">Reference proteome</keyword>
<dbReference type="EMBL" id="PVWQ01000004">
    <property type="protein sequence ID" value="RDW83950.1"/>
    <property type="molecule type" value="Genomic_DNA"/>
</dbReference>
<dbReference type="Proteomes" id="UP000256690">
    <property type="component" value="Unassembled WGS sequence"/>
</dbReference>
<dbReference type="RefSeq" id="XP_026605288.1">
    <property type="nucleotide sequence ID" value="XM_026746292.1"/>
</dbReference>
<evidence type="ECO:0000313" key="3">
    <source>
        <dbReference type="Proteomes" id="UP000256690"/>
    </source>
</evidence>
<dbReference type="AlphaFoldDB" id="A0A3D8SC90"/>
<organism evidence="2 3">
    <name type="scientific">Aspergillus mulundensis</name>
    <dbReference type="NCBI Taxonomy" id="1810919"/>
    <lineage>
        <taxon>Eukaryota</taxon>
        <taxon>Fungi</taxon>
        <taxon>Dikarya</taxon>
        <taxon>Ascomycota</taxon>
        <taxon>Pezizomycotina</taxon>
        <taxon>Eurotiomycetes</taxon>
        <taxon>Eurotiomycetidae</taxon>
        <taxon>Eurotiales</taxon>
        <taxon>Aspergillaceae</taxon>
        <taxon>Aspergillus</taxon>
        <taxon>Aspergillus subgen. Nidulantes</taxon>
    </lineage>
</organism>
<feature type="signal peptide" evidence="1">
    <location>
        <begin position="1"/>
        <end position="17"/>
    </location>
</feature>
<comment type="caution">
    <text evidence="2">The sequence shown here is derived from an EMBL/GenBank/DDBJ whole genome shotgun (WGS) entry which is preliminary data.</text>
</comment>
<gene>
    <name evidence="2" type="ORF">DSM5745_04276</name>
</gene>
<accession>A0A3D8SC90</accession>
<dbReference type="OrthoDB" id="2349272at2759"/>
<name>A0A3D8SC90_9EURO</name>
<evidence type="ECO:0000256" key="1">
    <source>
        <dbReference type="SAM" id="SignalP"/>
    </source>
</evidence>
<sequence length="213" mass="22670">MKFTSLVPLTFLALTGASPCSQGPSDSTVTITPEQIIAIAPKSESCDGAVDFVSECGTAEQAAPAVSEAFTKYGLTNKAEQAAVLGLMAMESGEFRYNKNHWPEPGTVGKGTRNMQSVDFNKLYAASILEIADEFAKVQDQPGPVLDLLLQDPVLDYGSGAWFLTTQCNETVRSGLQNNGEEGWKAFITGCVVTEADEARRGYWSSAVTALGA</sequence>
<evidence type="ECO:0000313" key="2">
    <source>
        <dbReference type="EMBL" id="RDW83950.1"/>
    </source>
</evidence>
<reference evidence="2 3" key="1">
    <citation type="journal article" date="2018" name="IMA Fungus">
        <title>IMA Genome-F 9: Draft genome sequence of Annulohypoxylon stygium, Aspergillus mulundensis, Berkeleyomyces basicola (syn. Thielaviopsis basicola), Ceratocystis smalleyi, two Cercospora beticola strains, Coleophoma cylindrospora, Fusarium fracticaudum, Phialophora cf. hyalina, and Morchella septimelata.</title>
        <authorList>
            <person name="Wingfield B.D."/>
            <person name="Bills G.F."/>
            <person name="Dong Y."/>
            <person name="Huang W."/>
            <person name="Nel W.J."/>
            <person name="Swalarsk-Parry B.S."/>
            <person name="Vaghefi N."/>
            <person name="Wilken P.M."/>
            <person name="An Z."/>
            <person name="de Beer Z.W."/>
            <person name="De Vos L."/>
            <person name="Chen L."/>
            <person name="Duong T.A."/>
            <person name="Gao Y."/>
            <person name="Hammerbacher A."/>
            <person name="Kikkert J.R."/>
            <person name="Li Y."/>
            <person name="Li H."/>
            <person name="Li K."/>
            <person name="Li Q."/>
            <person name="Liu X."/>
            <person name="Ma X."/>
            <person name="Naidoo K."/>
            <person name="Pethybridge S.J."/>
            <person name="Sun J."/>
            <person name="Steenkamp E.T."/>
            <person name="van der Nest M.A."/>
            <person name="van Wyk S."/>
            <person name="Wingfield M.J."/>
            <person name="Xiong C."/>
            <person name="Yue Q."/>
            <person name="Zhang X."/>
        </authorList>
    </citation>
    <scope>NUCLEOTIDE SEQUENCE [LARGE SCALE GENOMIC DNA]</scope>
    <source>
        <strain evidence="2 3">DSM 5745</strain>
    </source>
</reference>
<keyword evidence="1" id="KW-0732">Signal</keyword>
<dbReference type="STRING" id="1810919.A0A3D8SC90"/>
<proteinExistence type="predicted"/>